<proteinExistence type="predicted"/>
<dbReference type="InterPro" id="IPR050706">
    <property type="entry name" value="Cyclic-di-GMP_PDE-like"/>
</dbReference>
<sequence length="177" mass="19999">MLLAGRKCSLKRRVSINISPKQFAQDDFFDTVNKLVKELSIDTGLIEFEITEGVLAKDVERTRDVLDALQQLGIKISIDDFGTGYSSLLYLKRFPIDILKIDKSFVDDMLNDESDEAIVDTIIGLANSLKMQLVAEGVETLEQVNALSAKGCFVMQGYYYCKPMPYQQMCDYLQENT</sequence>
<dbReference type="InterPro" id="IPR035919">
    <property type="entry name" value="EAL_sf"/>
</dbReference>
<reference evidence="2" key="1">
    <citation type="submission" date="2022-09" db="EMBL/GenBank/DDBJ databases">
        <title>Shewanella sp. KJ10-1 sp.nov, isolated from marine algae.</title>
        <authorList>
            <person name="Butt M."/>
            <person name="Lee J.K."/>
            <person name="Kim J.M."/>
            <person name="Choi D.G."/>
        </authorList>
    </citation>
    <scope>NUCLEOTIDE SEQUENCE</scope>
    <source>
        <strain evidence="2">KJ10-1</strain>
    </source>
</reference>
<dbReference type="Pfam" id="PF00563">
    <property type="entry name" value="EAL"/>
    <property type="match status" value="1"/>
</dbReference>
<dbReference type="InterPro" id="IPR001633">
    <property type="entry name" value="EAL_dom"/>
</dbReference>
<evidence type="ECO:0000259" key="1">
    <source>
        <dbReference type="PROSITE" id="PS50883"/>
    </source>
</evidence>
<dbReference type="Proteomes" id="UP001431192">
    <property type="component" value="Unassembled WGS sequence"/>
</dbReference>
<dbReference type="CDD" id="cd01948">
    <property type="entry name" value="EAL"/>
    <property type="match status" value="1"/>
</dbReference>
<evidence type="ECO:0000313" key="3">
    <source>
        <dbReference type="Proteomes" id="UP001431192"/>
    </source>
</evidence>
<keyword evidence="3" id="KW-1185">Reference proteome</keyword>
<evidence type="ECO:0000313" key="2">
    <source>
        <dbReference type="EMBL" id="MCT8985786.1"/>
    </source>
</evidence>
<dbReference type="EMBL" id="JAODOQ010000001">
    <property type="protein sequence ID" value="MCT8985786.1"/>
    <property type="molecule type" value="Genomic_DNA"/>
</dbReference>
<dbReference type="SMART" id="SM00052">
    <property type="entry name" value="EAL"/>
    <property type="match status" value="1"/>
</dbReference>
<dbReference type="PROSITE" id="PS50883">
    <property type="entry name" value="EAL"/>
    <property type="match status" value="1"/>
</dbReference>
<feature type="domain" description="EAL" evidence="1">
    <location>
        <begin position="1"/>
        <end position="177"/>
    </location>
</feature>
<dbReference type="Gene3D" id="3.20.20.450">
    <property type="entry name" value="EAL domain"/>
    <property type="match status" value="1"/>
</dbReference>
<name>A0ABT2NZH2_9GAMM</name>
<dbReference type="SUPFAM" id="SSF141868">
    <property type="entry name" value="EAL domain-like"/>
    <property type="match status" value="1"/>
</dbReference>
<dbReference type="RefSeq" id="WP_261732271.1">
    <property type="nucleotide sequence ID" value="NZ_JAODOQ010000001.1"/>
</dbReference>
<accession>A0ABT2NZH2</accession>
<gene>
    <name evidence="2" type="ORF">N4T56_03730</name>
</gene>
<comment type="caution">
    <text evidence="2">The sequence shown here is derived from an EMBL/GenBank/DDBJ whole genome shotgun (WGS) entry which is preliminary data.</text>
</comment>
<dbReference type="PANTHER" id="PTHR33121:SF70">
    <property type="entry name" value="SIGNALING PROTEIN YKOW"/>
    <property type="match status" value="1"/>
</dbReference>
<organism evidence="2 3">
    <name type="scientific">Shewanella phaeophyticola</name>
    <dbReference type="NCBI Taxonomy" id="2978345"/>
    <lineage>
        <taxon>Bacteria</taxon>
        <taxon>Pseudomonadati</taxon>
        <taxon>Pseudomonadota</taxon>
        <taxon>Gammaproteobacteria</taxon>
        <taxon>Alteromonadales</taxon>
        <taxon>Shewanellaceae</taxon>
        <taxon>Shewanella</taxon>
    </lineage>
</organism>
<dbReference type="PANTHER" id="PTHR33121">
    <property type="entry name" value="CYCLIC DI-GMP PHOSPHODIESTERASE PDEF"/>
    <property type="match status" value="1"/>
</dbReference>
<protein>
    <submittedName>
        <fullName evidence="2">EAL domain-containing protein</fullName>
    </submittedName>
</protein>